<dbReference type="EMBL" id="JBHTJZ010000005">
    <property type="protein sequence ID" value="MFD0958457.1"/>
    <property type="molecule type" value="Genomic_DNA"/>
</dbReference>
<keyword evidence="3" id="KW-0408">Iron</keyword>
<evidence type="ECO:0000313" key="6">
    <source>
        <dbReference type="EMBL" id="MFD0958457.1"/>
    </source>
</evidence>
<dbReference type="PANTHER" id="PTHR21496:SF23">
    <property type="entry name" value="3-PHENYLPROPIONATE_CINNAMIC ACID DIOXYGENASE FERREDOXIN SUBUNIT"/>
    <property type="match status" value="1"/>
</dbReference>
<dbReference type="PANTHER" id="PTHR21496">
    <property type="entry name" value="FERREDOXIN-RELATED"/>
    <property type="match status" value="1"/>
</dbReference>
<reference evidence="7" key="1">
    <citation type="journal article" date="2019" name="Int. J. Syst. Evol. Microbiol.">
        <title>The Global Catalogue of Microorganisms (GCM) 10K type strain sequencing project: providing services to taxonomists for standard genome sequencing and annotation.</title>
        <authorList>
            <consortium name="The Broad Institute Genomics Platform"/>
            <consortium name="The Broad Institute Genome Sequencing Center for Infectious Disease"/>
            <person name="Wu L."/>
            <person name="Ma J."/>
        </authorList>
    </citation>
    <scope>NUCLEOTIDE SEQUENCE [LARGE SCALE GENOMIC DNA]</scope>
    <source>
        <strain evidence="7">CCUG 59129</strain>
    </source>
</reference>
<dbReference type="PROSITE" id="PS51296">
    <property type="entry name" value="RIESKE"/>
    <property type="match status" value="1"/>
</dbReference>
<sequence length="125" mass="14147">MTGIVNRYEVAEVEVIRRAGLVIYSVEGNEIGVFAIGDSFYAWRNRCPHAAAPVCEGAICESDRRLPVFGTVSPANECDERIITIKCPWHGWEFDLRTGQHIVSEHVKLQGYEVEVENGRVYVYM</sequence>
<evidence type="ECO:0000256" key="4">
    <source>
        <dbReference type="ARBA" id="ARBA00023014"/>
    </source>
</evidence>
<gene>
    <name evidence="6" type="ORF">ACFQ2I_03565</name>
</gene>
<dbReference type="InterPro" id="IPR017941">
    <property type="entry name" value="Rieske_2Fe-2S"/>
</dbReference>
<keyword evidence="1" id="KW-0001">2Fe-2S</keyword>
<feature type="domain" description="Rieske" evidence="5">
    <location>
        <begin position="7"/>
        <end position="123"/>
    </location>
</feature>
<dbReference type="RefSeq" id="WP_377562235.1">
    <property type="nucleotide sequence ID" value="NZ_JBHTJZ010000005.1"/>
</dbReference>
<dbReference type="SUPFAM" id="SSF50022">
    <property type="entry name" value="ISP domain"/>
    <property type="match status" value="1"/>
</dbReference>
<evidence type="ECO:0000256" key="2">
    <source>
        <dbReference type="ARBA" id="ARBA00022723"/>
    </source>
</evidence>
<name>A0ABW3HLT0_9BACL</name>
<evidence type="ECO:0000313" key="7">
    <source>
        <dbReference type="Proteomes" id="UP001596989"/>
    </source>
</evidence>
<accession>A0ABW3HLT0</accession>
<comment type="caution">
    <text evidence="6">The sequence shown here is derived from an EMBL/GenBank/DDBJ whole genome shotgun (WGS) entry which is preliminary data.</text>
</comment>
<organism evidence="6 7">
    <name type="scientific">Paenibacillus chungangensis</name>
    <dbReference type="NCBI Taxonomy" id="696535"/>
    <lineage>
        <taxon>Bacteria</taxon>
        <taxon>Bacillati</taxon>
        <taxon>Bacillota</taxon>
        <taxon>Bacilli</taxon>
        <taxon>Bacillales</taxon>
        <taxon>Paenibacillaceae</taxon>
        <taxon>Paenibacillus</taxon>
    </lineage>
</organism>
<evidence type="ECO:0000256" key="3">
    <source>
        <dbReference type="ARBA" id="ARBA00023004"/>
    </source>
</evidence>
<protein>
    <submittedName>
        <fullName evidence="6">Rieske (2Fe-2S) protein</fullName>
    </submittedName>
</protein>
<evidence type="ECO:0000256" key="1">
    <source>
        <dbReference type="ARBA" id="ARBA00022714"/>
    </source>
</evidence>
<dbReference type="InterPro" id="IPR036922">
    <property type="entry name" value="Rieske_2Fe-2S_sf"/>
</dbReference>
<proteinExistence type="predicted"/>
<keyword evidence="7" id="KW-1185">Reference proteome</keyword>
<dbReference type="Gene3D" id="2.102.10.10">
    <property type="entry name" value="Rieske [2Fe-2S] iron-sulphur domain"/>
    <property type="match status" value="1"/>
</dbReference>
<dbReference type="Pfam" id="PF00355">
    <property type="entry name" value="Rieske"/>
    <property type="match status" value="1"/>
</dbReference>
<evidence type="ECO:0000259" key="5">
    <source>
        <dbReference type="PROSITE" id="PS51296"/>
    </source>
</evidence>
<keyword evidence="4" id="KW-0411">Iron-sulfur</keyword>
<keyword evidence="2" id="KW-0479">Metal-binding</keyword>
<dbReference type="Proteomes" id="UP001596989">
    <property type="component" value="Unassembled WGS sequence"/>
</dbReference>